<evidence type="ECO:0000256" key="1">
    <source>
        <dbReference type="SAM" id="MobiDB-lite"/>
    </source>
</evidence>
<reference evidence="3" key="1">
    <citation type="journal article" date="2020" name="Stud. Mycol.">
        <title>101 Dothideomycetes genomes: a test case for predicting lifestyles and emergence of pathogens.</title>
        <authorList>
            <person name="Haridas S."/>
            <person name="Albert R."/>
            <person name="Binder M."/>
            <person name="Bloem J."/>
            <person name="Labutti K."/>
            <person name="Salamov A."/>
            <person name="Andreopoulos B."/>
            <person name="Baker S."/>
            <person name="Barry K."/>
            <person name="Bills G."/>
            <person name="Bluhm B."/>
            <person name="Cannon C."/>
            <person name="Castanera R."/>
            <person name="Culley D."/>
            <person name="Daum C."/>
            <person name="Ezra D."/>
            <person name="Gonzalez J."/>
            <person name="Henrissat B."/>
            <person name="Kuo A."/>
            <person name="Liang C."/>
            <person name="Lipzen A."/>
            <person name="Lutzoni F."/>
            <person name="Magnuson J."/>
            <person name="Mondo S."/>
            <person name="Nolan M."/>
            <person name="Ohm R."/>
            <person name="Pangilinan J."/>
            <person name="Park H.-J."/>
            <person name="Ramirez L."/>
            <person name="Alfaro M."/>
            <person name="Sun H."/>
            <person name="Tritt A."/>
            <person name="Yoshinaga Y."/>
            <person name="Zwiers L.-H."/>
            <person name="Turgeon B."/>
            <person name="Goodwin S."/>
            <person name="Spatafora J."/>
            <person name="Crous P."/>
            <person name="Grigoriev I."/>
        </authorList>
    </citation>
    <scope>NUCLEOTIDE SEQUENCE</scope>
    <source>
        <strain evidence="3">CBS 125425</strain>
    </source>
</reference>
<feature type="region of interest" description="Disordered" evidence="1">
    <location>
        <begin position="1"/>
        <end position="65"/>
    </location>
</feature>
<sequence>MATDVVANPQSLAAGESKSARKKKAKGGAAATAVPAPERPSSELDAGSSDPAGKVNGAEGSSDNAYIRELQKNVRNTTKKLNAYQKVDAIIDAHPGVSLEELVATRKINADQKAQIEKKPALQAQLVQFEEQLTQYKKFDQEYQHKAAQEKELLQQSHSSELEKLRDTVKAEAALEFKKAFKEKFLTLSRFLRAAAARRQLDDDESDLTKAFEGALLLVYGGDAGAVAAAEKLIDGTEDSVPSTEGVPLSVTCTLYLPLPTDHYSQVKQAALEDAPFAAEEAWAEDVAQAHQDPLEAEITTAITTDPTVVNAGLTEINTGFATLDVNGTADASGAPPATSVDAGAANAAAEEQWDKQQSGSDDPLAESFEMVPRDPAETESPAAVAPISSTQSWADDAAETAAAAASTGTLAPANDGFTDVHHNRGRGRGPGGPRGGRGGPRGEYRGRGGRGGRGGGFRGDRGRGGGFRGARGDSQ</sequence>
<feature type="compositionally biased region" description="Gly residues" evidence="1">
    <location>
        <begin position="429"/>
        <end position="440"/>
    </location>
</feature>
<organism evidence="3 4">
    <name type="scientific">Polyplosphaeria fusca</name>
    <dbReference type="NCBI Taxonomy" id="682080"/>
    <lineage>
        <taxon>Eukaryota</taxon>
        <taxon>Fungi</taxon>
        <taxon>Dikarya</taxon>
        <taxon>Ascomycota</taxon>
        <taxon>Pezizomycotina</taxon>
        <taxon>Dothideomycetes</taxon>
        <taxon>Pleosporomycetidae</taxon>
        <taxon>Pleosporales</taxon>
        <taxon>Tetraplosphaeriaceae</taxon>
        <taxon>Polyplosphaeria</taxon>
    </lineage>
</organism>
<dbReference type="Proteomes" id="UP000799444">
    <property type="component" value="Unassembled WGS sequence"/>
</dbReference>
<feature type="compositionally biased region" description="Low complexity" evidence="1">
    <location>
        <begin position="27"/>
        <end position="36"/>
    </location>
</feature>
<feature type="domain" description="YAG7-like dimerisation" evidence="2">
    <location>
        <begin position="178"/>
        <end position="271"/>
    </location>
</feature>
<feature type="compositionally biased region" description="Low complexity" evidence="1">
    <location>
        <begin position="400"/>
        <end position="414"/>
    </location>
</feature>
<dbReference type="AlphaFoldDB" id="A0A9P4QZE1"/>
<comment type="caution">
    <text evidence="3">The sequence shown here is derived from an EMBL/GenBank/DDBJ whole genome shotgun (WGS) entry which is preliminary data.</text>
</comment>
<evidence type="ECO:0000313" key="4">
    <source>
        <dbReference type="Proteomes" id="UP000799444"/>
    </source>
</evidence>
<dbReference type="Pfam" id="PF26434">
    <property type="entry name" value="YAG7_C"/>
    <property type="match status" value="1"/>
</dbReference>
<accession>A0A9P4QZE1</accession>
<gene>
    <name evidence="3" type="ORF">EJ04DRAFT_437892</name>
</gene>
<feature type="region of interest" description="Disordered" evidence="1">
    <location>
        <begin position="389"/>
        <end position="476"/>
    </location>
</feature>
<dbReference type="OrthoDB" id="5399559at2759"/>
<dbReference type="EMBL" id="ML996153">
    <property type="protein sequence ID" value="KAF2734003.1"/>
    <property type="molecule type" value="Genomic_DNA"/>
</dbReference>
<dbReference type="InterPro" id="IPR058602">
    <property type="entry name" value="YAG7_dimerisation_dom"/>
</dbReference>
<keyword evidence="4" id="KW-1185">Reference proteome</keyword>
<protein>
    <recommendedName>
        <fullName evidence="2">YAG7-like dimerisation domain-containing protein</fullName>
    </recommendedName>
</protein>
<feature type="region of interest" description="Disordered" evidence="1">
    <location>
        <begin position="332"/>
        <end position="368"/>
    </location>
</feature>
<proteinExistence type="predicted"/>
<evidence type="ECO:0000313" key="3">
    <source>
        <dbReference type="EMBL" id="KAF2734003.1"/>
    </source>
</evidence>
<evidence type="ECO:0000259" key="2">
    <source>
        <dbReference type="Pfam" id="PF26434"/>
    </source>
</evidence>
<name>A0A9P4QZE1_9PLEO</name>